<accession>A0ABU9EG36</accession>
<gene>
    <name evidence="2" type="ORF">AAEJ74_04175</name>
</gene>
<dbReference type="Proteomes" id="UP001387447">
    <property type="component" value="Unassembled WGS sequence"/>
</dbReference>
<comment type="caution">
    <text evidence="2">The sequence shown here is derived from an EMBL/GenBank/DDBJ whole genome shotgun (WGS) entry which is preliminary data.</text>
</comment>
<protein>
    <submittedName>
        <fullName evidence="2">Uncharacterized protein</fullName>
    </submittedName>
</protein>
<sequence>MTNGERSPNLYTRICWVSLRFTQPTTRNRVSLPPQGETDPEKWGAIA</sequence>
<keyword evidence="3" id="KW-1185">Reference proteome</keyword>
<dbReference type="EMBL" id="JBBWYZ010000003">
    <property type="protein sequence ID" value="MEK9510903.1"/>
    <property type="molecule type" value="Genomic_DNA"/>
</dbReference>
<evidence type="ECO:0000313" key="2">
    <source>
        <dbReference type="EMBL" id="MEK9510903.1"/>
    </source>
</evidence>
<dbReference type="RefSeq" id="WP_368662843.1">
    <property type="nucleotide sequence ID" value="NZ_JBBWYZ010000003.1"/>
</dbReference>
<feature type="region of interest" description="Disordered" evidence="1">
    <location>
        <begin position="27"/>
        <end position="47"/>
    </location>
</feature>
<evidence type="ECO:0000313" key="3">
    <source>
        <dbReference type="Proteomes" id="UP001387447"/>
    </source>
</evidence>
<name>A0ABU9EG36_LIMFS</name>
<proteinExistence type="predicted"/>
<organism evidence="2 3">
    <name type="scientific">Limnospira fusiformis PMC 851.14</name>
    <dbReference type="NCBI Taxonomy" id="2219512"/>
    <lineage>
        <taxon>Bacteria</taxon>
        <taxon>Bacillati</taxon>
        <taxon>Cyanobacteriota</taxon>
        <taxon>Cyanophyceae</taxon>
        <taxon>Oscillatoriophycideae</taxon>
        <taxon>Oscillatoriales</taxon>
        <taxon>Sirenicapillariaceae</taxon>
        <taxon>Limnospira</taxon>
    </lineage>
</organism>
<reference evidence="2 3" key="1">
    <citation type="journal article" date="2024" name="Front. Microbiol.">
        <title>Transcriptomic insights into the dominance of two phototrophs throughout the water column of a tropical hypersaline-alkaline crater lake (Dziani Dzaha, Mayotte).</title>
        <authorList>
            <person name="Duperron S."/>
            <person name="Halary S."/>
            <person name="Bouly J.-P."/>
            <person name="Roussel T."/>
            <person name="Hugoni M."/>
            <person name="Bruto M."/>
            <person name="Oger P."/>
            <person name="Duval C."/>
            <person name="Woo A."/>
            <person name="Jezequiel D."/>
            <person name="Ader M."/>
            <person name="Leboulanger C."/>
            <person name="Agogue H."/>
            <person name="Grossi V."/>
            <person name="Trousselier M."/>
            <person name="Bernard C."/>
        </authorList>
    </citation>
    <scope>NUCLEOTIDE SEQUENCE [LARGE SCALE GENOMIC DNA]</scope>
    <source>
        <strain evidence="2 3">PMC 851.14</strain>
    </source>
</reference>
<evidence type="ECO:0000256" key="1">
    <source>
        <dbReference type="SAM" id="MobiDB-lite"/>
    </source>
</evidence>